<proteinExistence type="predicted"/>
<keyword evidence="2" id="KW-1185">Reference proteome</keyword>
<dbReference type="Proteomes" id="UP000092444">
    <property type="component" value="Unassembled WGS sequence"/>
</dbReference>
<dbReference type="EMBL" id="CCAG010004550">
    <property type="status" value="NOT_ANNOTATED_CDS"/>
    <property type="molecule type" value="Genomic_DNA"/>
</dbReference>
<accession>A0A1B0FHH3</accession>
<evidence type="ECO:0000313" key="2">
    <source>
        <dbReference type="Proteomes" id="UP000092444"/>
    </source>
</evidence>
<dbReference type="AlphaFoldDB" id="A0A1B0FHH3"/>
<dbReference type="EnsemblMetazoa" id="GMOY003259-RA">
    <property type="protein sequence ID" value="GMOY003259-PA"/>
    <property type="gene ID" value="GMOY003259"/>
</dbReference>
<reference evidence="1" key="1">
    <citation type="submission" date="2020-05" db="UniProtKB">
        <authorList>
            <consortium name="EnsemblMetazoa"/>
        </authorList>
    </citation>
    <scope>IDENTIFICATION</scope>
    <source>
        <strain evidence="1">Yale</strain>
    </source>
</reference>
<organism evidence="1 2">
    <name type="scientific">Glossina morsitans morsitans</name>
    <name type="common">Savannah tsetse fly</name>
    <dbReference type="NCBI Taxonomy" id="37546"/>
    <lineage>
        <taxon>Eukaryota</taxon>
        <taxon>Metazoa</taxon>
        <taxon>Ecdysozoa</taxon>
        <taxon>Arthropoda</taxon>
        <taxon>Hexapoda</taxon>
        <taxon>Insecta</taxon>
        <taxon>Pterygota</taxon>
        <taxon>Neoptera</taxon>
        <taxon>Endopterygota</taxon>
        <taxon>Diptera</taxon>
        <taxon>Brachycera</taxon>
        <taxon>Muscomorpha</taxon>
        <taxon>Hippoboscoidea</taxon>
        <taxon>Glossinidae</taxon>
        <taxon>Glossina</taxon>
    </lineage>
</organism>
<evidence type="ECO:0000313" key="1">
    <source>
        <dbReference type="EnsemblMetazoa" id="GMOY003259-PA"/>
    </source>
</evidence>
<dbReference type="VEuPathDB" id="VectorBase:GMOY003259"/>
<protein>
    <submittedName>
        <fullName evidence="1">Uncharacterized protein</fullName>
    </submittedName>
</protein>
<name>A0A1B0FHH3_GLOMM</name>
<sequence>MLPTMHTQPESEPYGALTLHVKNLSASILIDASSYGNMQTWLRTNYALGKKCRIVTNYE</sequence>